<dbReference type="Proteomes" id="UP000244896">
    <property type="component" value="Chromosome"/>
</dbReference>
<feature type="signal peptide" evidence="2">
    <location>
        <begin position="1"/>
        <end position="34"/>
    </location>
</feature>
<proteinExistence type="predicted"/>
<dbReference type="PROSITE" id="PS50234">
    <property type="entry name" value="VWFA"/>
    <property type="match status" value="1"/>
</dbReference>
<feature type="domain" description="VWFA" evidence="3">
    <location>
        <begin position="81"/>
        <end position="255"/>
    </location>
</feature>
<dbReference type="KEGG" id="elut:CKA38_13840"/>
<keyword evidence="2" id="KW-0732">Signal</keyword>
<organism evidence="4 5">
    <name type="scientific">Ereboglobus luteus</name>
    <dbReference type="NCBI Taxonomy" id="1796921"/>
    <lineage>
        <taxon>Bacteria</taxon>
        <taxon>Pseudomonadati</taxon>
        <taxon>Verrucomicrobiota</taxon>
        <taxon>Opitutia</taxon>
        <taxon>Opitutales</taxon>
        <taxon>Opitutaceae</taxon>
        <taxon>Ereboglobus</taxon>
    </lineage>
</organism>
<dbReference type="Gene3D" id="3.40.50.410">
    <property type="entry name" value="von Willebrand factor, type A domain"/>
    <property type="match status" value="1"/>
</dbReference>
<sequence length="476" mass="51233">MKTPATHKSPFAITAVALALFVSAFQPFSPSALSAPSSEPIKLRVELDRSVLPADTADRAIVKIAIDGCRLPRTGERPPVNLSIVLDRSGSMGGEKIQQAKAAAIEALNHLDNGDIFSLVTFDSRVETLIPAVRVGSNRSELERRIREINVRGTTALFAGVSQGASEIRRNIEDSRYVHRIILLSDGQANSGPRTPEELGRLGAALVKEGISVTTIGLGLGYDEDLMARLALKSDGNTYFAENARDLAKIFDAELGDVLSIVARKAVVTIEFPEGVRPIRFVGREGSIRGQNAELTLNQIYGGQEKYALVEIETPRARAGAEREIARARIAFEDAVANKPATLTAATRARFSDDETVIVKSANLKVQAEYADNRFAEAKAQAVVFADAGKINEAAKLLSEESLMMEQFAVTYGNKEVLDLAKSNSAEAVRIQSEGIANADRKKYRASYNSVTMQQGNAIDGASSTGTNAPKSKDSK</sequence>
<feature type="region of interest" description="Disordered" evidence="1">
    <location>
        <begin position="455"/>
        <end position="476"/>
    </location>
</feature>
<evidence type="ECO:0000313" key="5">
    <source>
        <dbReference type="Proteomes" id="UP000244896"/>
    </source>
</evidence>
<dbReference type="SUPFAM" id="SSF53300">
    <property type="entry name" value="vWA-like"/>
    <property type="match status" value="1"/>
</dbReference>
<dbReference type="RefSeq" id="WP_108826095.1">
    <property type="nucleotide sequence ID" value="NZ_CP023004.1"/>
</dbReference>
<dbReference type="PANTHER" id="PTHR10579">
    <property type="entry name" value="CALCIUM-ACTIVATED CHLORIDE CHANNEL REGULATOR"/>
    <property type="match status" value="1"/>
</dbReference>
<keyword evidence="5" id="KW-1185">Reference proteome</keyword>
<dbReference type="InterPro" id="IPR051266">
    <property type="entry name" value="CLCR"/>
</dbReference>
<dbReference type="EMBL" id="CP023004">
    <property type="protein sequence ID" value="AWI10194.1"/>
    <property type="molecule type" value="Genomic_DNA"/>
</dbReference>
<evidence type="ECO:0000259" key="3">
    <source>
        <dbReference type="PROSITE" id="PS50234"/>
    </source>
</evidence>
<feature type="compositionally biased region" description="Polar residues" evidence="1">
    <location>
        <begin position="455"/>
        <end position="470"/>
    </location>
</feature>
<dbReference type="AlphaFoldDB" id="A0A2U8E6K1"/>
<dbReference type="OrthoDB" id="9781333at2"/>
<dbReference type="InterPro" id="IPR036465">
    <property type="entry name" value="vWFA_dom_sf"/>
</dbReference>
<dbReference type="SMART" id="SM00327">
    <property type="entry name" value="VWA"/>
    <property type="match status" value="1"/>
</dbReference>
<dbReference type="PANTHER" id="PTHR10579:SF43">
    <property type="entry name" value="ZINC FINGER (C3HC4-TYPE RING FINGER) FAMILY PROTEIN"/>
    <property type="match status" value="1"/>
</dbReference>
<protein>
    <recommendedName>
        <fullName evidence="3">VWFA domain-containing protein</fullName>
    </recommendedName>
</protein>
<dbReference type="Pfam" id="PF00092">
    <property type="entry name" value="VWA"/>
    <property type="match status" value="1"/>
</dbReference>
<name>A0A2U8E6K1_9BACT</name>
<evidence type="ECO:0000256" key="2">
    <source>
        <dbReference type="SAM" id="SignalP"/>
    </source>
</evidence>
<reference evidence="4 5" key="1">
    <citation type="journal article" date="2018" name="Syst. Appl. Microbiol.">
        <title>Ereboglobus luteus gen. nov. sp. nov. from cockroach guts, and new insights into the oxygen relationship of the genera Opitutus and Didymococcus (Verrucomicrobia: Opitutaceae).</title>
        <authorList>
            <person name="Tegtmeier D."/>
            <person name="Belitz A."/>
            <person name="Radek R."/>
            <person name="Heimerl T."/>
            <person name="Brune A."/>
        </authorList>
    </citation>
    <scope>NUCLEOTIDE SEQUENCE [LARGE SCALE GENOMIC DNA]</scope>
    <source>
        <strain evidence="4 5">Ho45</strain>
    </source>
</reference>
<gene>
    <name evidence="4" type="ORF">CKA38_13840</name>
</gene>
<evidence type="ECO:0000256" key="1">
    <source>
        <dbReference type="SAM" id="MobiDB-lite"/>
    </source>
</evidence>
<evidence type="ECO:0000313" key="4">
    <source>
        <dbReference type="EMBL" id="AWI10194.1"/>
    </source>
</evidence>
<dbReference type="InterPro" id="IPR002035">
    <property type="entry name" value="VWF_A"/>
</dbReference>
<accession>A0A2U8E6K1</accession>
<feature type="chain" id="PRO_5016177234" description="VWFA domain-containing protein" evidence="2">
    <location>
        <begin position="35"/>
        <end position="476"/>
    </location>
</feature>